<evidence type="ECO:0000256" key="7">
    <source>
        <dbReference type="ARBA" id="ARBA00048478"/>
    </source>
</evidence>
<feature type="domain" description="Cytidylate kinase" evidence="9">
    <location>
        <begin position="7"/>
        <end position="219"/>
    </location>
</feature>
<dbReference type="Proteomes" id="UP000284277">
    <property type="component" value="Unassembled WGS sequence"/>
</dbReference>
<name>A0A419T004_9FIRM</name>
<dbReference type="NCBIfam" id="TIGR00017">
    <property type="entry name" value="cmk"/>
    <property type="match status" value="1"/>
</dbReference>
<proteinExistence type="inferred from homology"/>
<accession>A0A419T004</accession>
<evidence type="ECO:0000256" key="3">
    <source>
        <dbReference type="ARBA" id="ARBA00022741"/>
    </source>
</evidence>
<dbReference type="SUPFAM" id="SSF52540">
    <property type="entry name" value="P-loop containing nucleoside triphosphate hydrolases"/>
    <property type="match status" value="1"/>
</dbReference>
<dbReference type="GO" id="GO:0036431">
    <property type="term" value="F:dCMP kinase activity"/>
    <property type="evidence" value="ECO:0007669"/>
    <property type="project" value="InterPro"/>
</dbReference>
<gene>
    <name evidence="8" type="primary">cmk</name>
    <name evidence="10" type="ORF">BET01_05465</name>
</gene>
<dbReference type="RefSeq" id="WP_120197636.1">
    <property type="nucleotide sequence ID" value="NZ_MCIA01000030.1"/>
</dbReference>
<dbReference type="InterPro" id="IPR003136">
    <property type="entry name" value="Cytidylate_kin"/>
</dbReference>
<dbReference type="GO" id="GO:0006220">
    <property type="term" value="P:pyrimidine nucleotide metabolic process"/>
    <property type="evidence" value="ECO:0007669"/>
    <property type="project" value="UniProtKB-UniRule"/>
</dbReference>
<dbReference type="AlphaFoldDB" id="A0A419T004"/>
<evidence type="ECO:0000256" key="2">
    <source>
        <dbReference type="ARBA" id="ARBA00022679"/>
    </source>
</evidence>
<dbReference type="PANTHER" id="PTHR21299">
    <property type="entry name" value="CYTIDYLATE KINASE/PANTOATE-BETA-ALANINE LIGASE"/>
    <property type="match status" value="1"/>
</dbReference>
<dbReference type="EMBL" id="MCIA01000030">
    <property type="protein sequence ID" value="RKD30847.1"/>
    <property type="molecule type" value="Genomic_DNA"/>
</dbReference>
<keyword evidence="11" id="KW-1185">Reference proteome</keyword>
<evidence type="ECO:0000259" key="9">
    <source>
        <dbReference type="Pfam" id="PF02224"/>
    </source>
</evidence>
<keyword evidence="2 8" id="KW-0808">Transferase</keyword>
<dbReference type="EC" id="2.7.4.25" evidence="8"/>
<evidence type="ECO:0000313" key="10">
    <source>
        <dbReference type="EMBL" id="RKD30847.1"/>
    </source>
</evidence>
<dbReference type="HAMAP" id="MF_00238">
    <property type="entry name" value="Cytidyl_kinase_type1"/>
    <property type="match status" value="1"/>
</dbReference>
<feature type="binding site" evidence="8">
    <location>
        <begin position="11"/>
        <end position="19"/>
    </location>
    <ligand>
        <name>ATP</name>
        <dbReference type="ChEBI" id="CHEBI:30616"/>
    </ligand>
</feature>
<dbReference type="InterPro" id="IPR011994">
    <property type="entry name" value="Cytidylate_kinase_dom"/>
</dbReference>
<keyword evidence="4 8" id="KW-0418">Kinase</keyword>
<dbReference type="GO" id="GO:0015949">
    <property type="term" value="P:nucleobase-containing small molecule interconversion"/>
    <property type="evidence" value="ECO:0007669"/>
    <property type="project" value="TreeGrafter"/>
</dbReference>
<comment type="subcellular location">
    <subcellularLocation>
        <location evidence="8">Cytoplasm</location>
    </subcellularLocation>
</comment>
<keyword evidence="8" id="KW-0963">Cytoplasm</keyword>
<comment type="caution">
    <text evidence="10">The sequence shown here is derived from an EMBL/GenBank/DDBJ whole genome shotgun (WGS) entry which is preliminary data.</text>
</comment>
<evidence type="ECO:0000256" key="8">
    <source>
        <dbReference type="HAMAP-Rule" id="MF_00238"/>
    </source>
</evidence>
<comment type="similarity">
    <text evidence="1 8">Belongs to the cytidylate kinase family. Type 1 subfamily.</text>
</comment>
<evidence type="ECO:0000256" key="4">
    <source>
        <dbReference type="ARBA" id="ARBA00022777"/>
    </source>
</evidence>
<evidence type="ECO:0000256" key="1">
    <source>
        <dbReference type="ARBA" id="ARBA00009427"/>
    </source>
</evidence>
<comment type="catalytic activity">
    <reaction evidence="6 8">
        <text>dCMP + ATP = dCDP + ADP</text>
        <dbReference type="Rhea" id="RHEA:25094"/>
        <dbReference type="ChEBI" id="CHEBI:30616"/>
        <dbReference type="ChEBI" id="CHEBI:57566"/>
        <dbReference type="ChEBI" id="CHEBI:58593"/>
        <dbReference type="ChEBI" id="CHEBI:456216"/>
        <dbReference type="EC" id="2.7.4.25"/>
    </reaction>
</comment>
<sequence length="228" mass="25578">MTEIYNIAIDGPAGAGKSTIARSVAEKLHFVYVDTGAMYRAMALHFLRMGITPTDEAAISQATKDVKVTISYENGEQQVILNGENVSGLIRTGEVSDMASATSVYMPVREKLVELQKELARKENVIMDGRDIGTCVLPDADLKIYLTASSRVRAKRRFAQLKDNQGEFTLEDIEKDIIERDNRDMNREHSPLKQAEDAILLDSSSLPKKMVEERILELFLERKKEGKK</sequence>
<evidence type="ECO:0000256" key="5">
    <source>
        <dbReference type="ARBA" id="ARBA00022840"/>
    </source>
</evidence>
<dbReference type="OrthoDB" id="9807434at2"/>
<reference evidence="10 11" key="1">
    <citation type="submission" date="2016-08" db="EMBL/GenBank/DDBJ databases">
        <title>A new outlook on sporulation: Clostridium algidixylanolyticum.</title>
        <authorList>
            <person name="Poppleton D.I."/>
            <person name="Gribaldo S."/>
        </authorList>
    </citation>
    <scope>NUCLEOTIDE SEQUENCE [LARGE SCALE GENOMIC DNA]</scope>
    <source>
        <strain evidence="10 11">SPL73</strain>
    </source>
</reference>
<evidence type="ECO:0000313" key="11">
    <source>
        <dbReference type="Proteomes" id="UP000284277"/>
    </source>
</evidence>
<dbReference type="PANTHER" id="PTHR21299:SF2">
    <property type="entry name" value="CYTIDYLATE KINASE"/>
    <property type="match status" value="1"/>
</dbReference>
<dbReference type="GO" id="GO:0005829">
    <property type="term" value="C:cytosol"/>
    <property type="evidence" value="ECO:0007669"/>
    <property type="project" value="TreeGrafter"/>
</dbReference>
<dbReference type="Gene3D" id="3.40.50.300">
    <property type="entry name" value="P-loop containing nucleotide triphosphate hydrolases"/>
    <property type="match status" value="1"/>
</dbReference>
<dbReference type="CDD" id="cd02020">
    <property type="entry name" value="CMPK"/>
    <property type="match status" value="1"/>
</dbReference>
<evidence type="ECO:0000256" key="6">
    <source>
        <dbReference type="ARBA" id="ARBA00047615"/>
    </source>
</evidence>
<keyword evidence="3 8" id="KW-0547">Nucleotide-binding</keyword>
<dbReference type="InterPro" id="IPR027417">
    <property type="entry name" value="P-loop_NTPase"/>
</dbReference>
<dbReference type="GO" id="GO:0005524">
    <property type="term" value="F:ATP binding"/>
    <property type="evidence" value="ECO:0007669"/>
    <property type="project" value="UniProtKB-UniRule"/>
</dbReference>
<dbReference type="GO" id="GO:0036430">
    <property type="term" value="F:CMP kinase activity"/>
    <property type="evidence" value="ECO:0007669"/>
    <property type="project" value="RHEA"/>
</dbReference>
<organism evidence="10 11">
    <name type="scientific">Lacrimispora algidixylanolytica</name>
    <dbReference type="NCBI Taxonomy" id="94868"/>
    <lineage>
        <taxon>Bacteria</taxon>
        <taxon>Bacillati</taxon>
        <taxon>Bacillota</taxon>
        <taxon>Clostridia</taxon>
        <taxon>Lachnospirales</taxon>
        <taxon>Lachnospiraceae</taxon>
        <taxon>Lacrimispora</taxon>
    </lineage>
</organism>
<comment type="catalytic activity">
    <reaction evidence="7 8">
        <text>CMP + ATP = CDP + ADP</text>
        <dbReference type="Rhea" id="RHEA:11600"/>
        <dbReference type="ChEBI" id="CHEBI:30616"/>
        <dbReference type="ChEBI" id="CHEBI:58069"/>
        <dbReference type="ChEBI" id="CHEBI:60377"/>
        <dbReference type="ChEBI" id="CHEBI:456216"/>
        <dbReference type="EC" id="2.7.4.25"/>
    </reaction>
</comment>
<keyword evidence="5 8" id="KW-0067">ATP-binding</keyword>
<protein>
    <recommendedName>
        <fullName evidence="8">Cytidylate kinase</fullName>
        <shortName evidence="8">CK</shortName>
        <ecNumber evidence="8">2.7.4.25</ecNumber>
    </recommendedName>
    <alternativeName>
        <fullName evidence="8">Cytidine monophosphate kinase</fullName>
        <shortName evidence="8">CMP kinase</shortName>
    </alternativeName>
</protein>
<dbReference type="Pfam" id="PF02224">
    <property type="entry name" value="Cytidylate_kin"/>
    <property type="match status" value="1"/>
</dbReference>